<feature type="region of interest" description="Disordered" evidence="1">
    <location>
        <begin position="1"/>
        <end position="117"/>
    </location>
</feature>
<reference evidence="2 3" key="1">
    <citation type="submission" date="2023-01" db="EMBL/GenBank/DDBJ databases">
        <title>Analysis of 21 Apiospora genomes using comparative genomics revels a genus with tremendous synthesis potential of carbohydrate active enzymes and secondary metabolites.</title>
        <authorList>
            <person name="Sorensen T."/>
        </authorList>
    </citation>
    <scope>NUCLEOTIDE SEQUENCE [LARGE SCALE GENOMIC DNA]</scope>
    <source>
        <strain evidence="2 3">CBS 33761</strain>
    </source>
</reference>
<name>A0ABR1TWV9_9PEZI</name>
<feature type="compositionally biased region" description="Basic and acidic residues" evidence="1">
    <location>
        <begin position="24"/>
        <end position="45"/>
    </location>
</feature>
<feature type="compositionally biased region" description="Basic and acidic residues" evidence="1">
    <location>
        <begin position="80"/>
        <end position="97"/>
    </location>
</feature>
<evidence type="ECO:0000313" key="3">
    <source>
        <dbReference type="Proteomes" id="UP001444661"/>
    </source>
</evidence>
<protein>
    <submittedName>
        <fullName evidence="2">Uncharacterized protein</fullName>
    </submittedName>
</protein>
<accession>A0ABR1TWV9</accession>
<proteinExistence type="predicted"/>
<dbReference type="Proteomes" id="UP001444661">
    <property type="component" value="Unassembled WGS sequence"/>
</dbReference>
<dbReference type="EMBL" id="JAQQWK010000002">
    <property type="protein sequence ID" value="KAK8051134.1"/>
    <property type="molecule type" value="Genomic_DNA"/>
</dbReference>
<organism evidence="2 3">
    <name type="scientific">Apiospora rasikravindrae</name>
    <dbReference type="NCBI Taxonomy" id="990691"/>
    <lineage>
        <taxon>Eukaryota</taxon>
        <taxon>Fungi</taxon>
        <taxon>Dikarya</taxon>
        <taxon>Ascomycota</taxon>
        <taxon>Pezizomycotina</taxon>
        <taxon>Sordariomycetes</taxon>
        <taxon>Xylariomycetidae</taxon>
        <taxon>Amphisphaeriales</taxon>
        <taxon>Apiosporaceae</taxon>
        <taxon>Apiospora</taxon>
    </lineage>
</organism>
<feature type="region of interest" description="Disordered" evidence="1">
    <location>
        <begin position="274"/>
        <end position="301"/>
    </location>
</feature>
<comment type="caution">
    <text evidence="2">The sequence shown here is derived from an EMBL/GenBank/DDBJ whole genome shotgun (WGS) entry which is preliminary data.</text>
</comment>
<evidence type="ECO:0000256" key="1">
    <source>
        <dbReference type="SAM" id="MobiDB-lite"/>
    </source>
</evidence>
<feature type="region of interest" description="Disordered" evidence="1">
    <location>
        <begin position="225"/>
        <end position="244"/>
    </location>
</feature>
<sequence>MSTNGSAVEHENAAVSSVITPFHDVSDNSDDAHDYCSTEASDGKGSKTTAATEVQCDASVEPSTSGESNGEEDSVKSSNGKKDKGKAIENEASKGKEAAVPSVVITPSPGEKETPNDLDEMSLEHLWKELDEITLVPAISMNTNTRAALKEGKDFEARSLSELKVEADEVMETHPGPDEGIPSCFKRVHTESEDMPLAKLKVEAKKFLNLNQDLHLSIDQIMASSTPLPDEDGTVAPKAQPGPRATLDKAIEKMTEPEIEEFLQKGLRDLLVAKPGHSDKEGAGPSSSNPKKQQDHDPKMVTDIPGLNITEFMLQDHVYDRPRRAATAIPTFDTPHDRRTEDMIRDYIHAWNSLAAVYDRQYLVVRYLLLLPVVKTLSGAWHVLLWRIGAGPAPVPLKVRWTAQTVKWMVSVPWDMFCTLWRA</sequence>
<gene>
    <name evidence="2" type="ORF">PG993_002519</name>
</gene>
<evidence type="ECO:0000313" key="2">
    <source>
        <dbReference type="EMBL" id="KAK8051134.1"/>
    </source>
</evidence>
<keyword evidence="3" id="KW-1185">Reference proteome</keyword>